<dbReference type="InterPro" id="IPR019794">
    <property type="entry name" value="Peroxidases_AS"/>
</dbReference>
<feature type="disulfide bond" evidence="19">
    <location>
        <begin position="301"/>
        <end position="306"/>
    </location>
</feature>
<keyword evidence="10" id="KW-0325">Glycoprotein</keyword>
<evidence type="ECO:0000256" key="7">
    <source>
        <dbReference type="ARBA" id="ARBA00023002"/>
    </source>
</evidence>
<keyword evidence="4" id="KW-0349">Heme</keyword>
<dbReference type="GO" id="GO:0140825">
    <property type="term" value="F:lactoperoxidase activity"/>
    <property type="evidence" value="ECO:0007669"/>
    <property type="project" value="UniProtKB-EC"/>
</dbReference>
<feature type="site" description="Transition state stabilizer" evidence="18">
    <location>
        <position position="295"/>
    </location>
</feature>
<evidence type="ECO:0000256" key="4">
    <source>
        <dbReference type="ARBA" id="ARBA00022617"/>
    </source>
</evidence>
<keyword evidence="9 19" id="KW-1015">Disulfide bond</keyword>
<evidence type="ECO:0000256" key="2">
    <source>
        <dbReference type="ARBA" id="ARBA00012313"/>
    </source>
</evidence>
<feature type="binding site" description="axial binding residue" evidence="17">
    <location>
        <position position="415"/>
    </location>
    <ligand>
        <name>heme b</name>
        <dbReference type="ChEBI" id="CHEBI:60344"/>
    </ligand>
    <ligandPart>
        <name>Fe</name>
        <dbReference type="ChEBI" id="CHEBI:18248"/>
    </ligandPart>
</feature>
<evidence type="ECO:0000256" key="20">
    <source>
        <dbReference type="RuleBase" id="RU004241"/>
    </source>
</evidence>
<reference evidence="22 23" key="1">
    <citation type="journal article" date="2018" name="Mol. Plant">
        <title>The genome of Artemisia annua provides insight into the evolution of Asteraceae family and artemisinin biosynthesis.</title>
        <authorList>
            <person name="Shen Q."/>
            <person name="Zhang L."/>
            <person name="Liao Z."/>
            <person name="Wang S."/>
            <person name="Yan T."/>
            <person name="Shi P."/>
            <person name="Liu M."/>
            <person name="Fu X."/>
            <person name="Pan Q."/>
            <person name="Wang Y."/>
            <person name="Lv Z."/>
            <person name="Lu X."/>
            <person name="Zhang F."/>
            <person name="Jiang W."/>
            <person name="Ma Y."/>
            <person name="Chen M."/>
            <person name="Hao X."/>
            <person name="Li L."/>
            <person name="Tang Y."/>
            <person name="Lv G."/>
            <person name="Zhou Y."/>
            <person name="Sun X."/>
            <person name="Brodelius P.E."/>
            <person name="Rose J.K.C."/>
            <person name="Tang K."/>
        </authorList>
    </citation>
    <scope>NUCLEOTIDE SEQUENCE [LARGE SCALE GENOMIC DNA]</scope>
    <source>
        <strain evidence="23">cv. Huhao1</strain>
        <tissue evidence="22">Leaf</tissue>
    </source>
</reference>
<feature type="disulfide bond" evidence="19">
    <location>
        <begin position="422"/>
        <end position="457"/>
    </location>
</feature>
<proteinExistence type="inferred from homology"/>
<feature type="binding site" evidence="17">
    <location>
        <position position="478"/>
    </location>
    <ligand>
        <name>Ca(2+)</name>
        <dbReference type="ChEBI" id="CHEBI:29108"/>
        <label>2</label>
    </ligand>
</feature>
<dbReference type="PRINTS" id="PR00458">
    <property type="entry name" value="PEROXIDASE"/>
</dbReference>
<evidence type="ECO:0000256" key="9">
    <source>
        <dbReference type="ARBA" id="ARBA00023157"/>
    </source>
</evidence>
<feature type="active site" description="Proton acceptor" evidence="15">
    <location>
        <position position="299"/>
    </location>
</feature>
<evidence type="ECO:0000256" key="10">
    <source>
        <dbReference type="ARBA" id="ARBA00023180"/>
    </source>
</evidence>
<dbReference type="Pfam" id="PF00141">
    <property type="entry name" value="peroxidase"/>
    <property type="match status" value="1"/>
</dbReference>
<evidence type="ECO:0000259" key="21">
    <source>
        <dbReference type="PROSITE" id="PS50873"/>
    </source>
</evidence>
<comment type="cofactor">
    <cofactor evidence="17">
        <name>heme b</name>
        <dbReference type="ChEBI" id="CHEBI:60344"/>
    </cofactor>
    <text evidence="17">Binds 1 heme b (iron(II)-protoporphyrin IX) group per subunit.</text>
</comment>
<dbReference type="GO" id="GO:0020037">
    <property type="term" value="F:heme binding"/>
    <property type="evidence" value="ECO:0007669"/>
    <property type="project" value="InterPro"/>
</dbReference>
<dbReference type="Gene3D" id="1.10.520.10">
    <property type="match status" value="1"/>
</dbReference>
<feature type="binding site" evidence="17">
    <location>
        <position position="473"/>
    </location>
    <ligand>
        <name>Ca(2+)</name>
        <dbReference type="ChEBI" id="CHEBI:29108"/>
        <label>2</label>
    </ligand>
</feature>
<evidence type="ECO:0000313" key="23">
    <source>
        <dbReference type="Proteomes" id="UP000245207"/>
    </source>
</evidence>
<dbReference type="FunFam" id="1.10.420.10:FF:000001">
    <property type="entry name" value="Peroxidase"/>
    <property type="match status" value="1"/>
</dbReference>
<comment type="function">
    <text evidence="11">Removal of H(2)O(2), oxidation of toxic reductants, biosynthesis and degradation of lignin, suberization, auxin catabolism, response to environmental stresses such as wounding, pathogen attack and oxidative stress. These functions might be dependent on each isozyme/isoform in each plant tissue. Involved in the synthesis of highly polymerized lignins.</text>
</comment>
<feature type="binding site" evidence="17">
    <location>
        <position position="300"/>
    </location>
    <ligand>
        <name>Ca(2+)</name>
        <dbReference type="ChEBI" id="CHEBI:29108"/>
        <label>1</label>
    </ligand>
</feature>
<dbReference type="STRING" id="35608.A0A2U1PLF8"/>
<accession>A0A2U1PLF8</accession>
<feature type="binding site" evidence="17">
    <location>
        <position position="470"/>
    </location>
    <ligand>
        <name>Ca(2+)</name>
        <dbReference type="ChEBI" id="CHEBI:29108"/>
        <label>2</label>
    </ligand>
</feature>
<evidence type="ECO:0000256" key="16">
    <source>
        <dbReference type="PIRSR" id="PIRSR600823-2"/>
    </source>
</evidence>
<dbReference type="OrthoDB" id="2113341at2759"/>
<dbReference type="GO" id="GO:0046872">
    <property type="term" value="F:metal ion binding"/>
    <property type="evidence" value="ECO:0007669"/>
    <property type="project" value="UniProtKB-KW"/>
</dbReference>
<dbReference type="GO" id="GO:0006979">
    <property type="term" value="P:response to oxidative stress"/>
    <property type="evidence" value="ECO:0007669"/>
    <property type="project" value="InterPro"/>
</dbReference>
<evidence type="ECO:0000256" key="1">
    <source>
        <dbReference type="ARBA" id="ARBA00000189"/>
    </source>
</evidence>
<comment type="catalytic activity">
    <reaction evidence="1">
        <text>2 a phenolic donor + H2O2 = 2 a phenolic radical donor + 2 H2O</text>
        <dbReference type="Rhea" id="RHEA:56136"/>
        <dbReference type="ChEBI" id="CHEBI:15377"/>
        <dbReference type="ChEBI" id="CHEBI:16240"/>
        <dbReference type="ChEBI" id="CHEBI:139520"/>
        <dbReference type="ChEBI" id="CHEBI:139521"/>
        <dbReference type="EC" id="1.11.1.7"/>
    </reaction>
</comment>
<dbReference type="EMBL" id="PKPP01000999">
    <property type="protein sequence ID" value="PWA86603.1"/>
    <property type="molecule type" value="Genomic_DNA"/>
</dbReference>
<evidence type="ECO:0000256" key="19">
    <source>
        <dbReference type="PIRSR" id="PIRSR600823-5"/>
    </source>
</evidence>
<dbReference type="EC" id="1.11.1.7" evidence="2"/>
<dbReference type="AlphaFoldDB" id="A0A2U1PLF8"/>
<comment type="similarity">
    <text evidence="20">Belongs to the peroxidase family.</text>
</comment>
<keyword evidence="7" id="KW-0560">Oxidoreductase</keyword>
<comment type="caution">
    <text evidence="22">The sequence shown here is derived from an EMBL/GenBank/DDBJ whole genome shotgun (WGS) entry which is preliminary data.</text>
</comment>
<dbReference type="InterPro" id="IPR000823">
    <property type="entry name" value="Peroxidase_pln"/>
</dbReference>
<dbReference type="Proteomes" id="UP000245207">
    <property type="component" value="Unassembled WGS sequence"/>
</dbReference>
<dbReference type="InterPro" id="IPR033905">
    <property type="entry name" value="Secretory_peroxidase"/>
</dbReference>
<feature type="binding site" evidence="17">
    <location>
        <position position="309"/>
    </location>
    <ligand>
        <name>Ca(2+)</name>
        <dbReference type="ChEBI" id="CHEBI:29108"/>
        <label>1</label>
    </ligand>
</feature>
<evidence type="ECO:0000256" key="13">
    <source>
        <dbReference type="ARBA" id="ARBA00079703"/>
    </source>
</evidence>
<dbReference type="PANTHER" id="PTHR31388:SF152">
    <property type="entry name" value="PEROXIDASE 20"/>
    <property type="match status" value="1"/>
</dbReference>
<feature type="binding site" evidence="17">
    <location>
        <position position="303"/>
    </location>
    <ligand>
        <name>Ca(2+)</name>
        <dbReference type="ChEBI" id="CHEBI:29108"/>
        <label>1</label>
    </ligand>
</feature>
<gene>
    <name evidence="22" type="ORF">CTI12_AA138680</name>
</gene>
<evidence type="ECO:0000256" key="14">
    <source>
        <dbReference type="ARBA" id="ARBA00080197"/>
    </source>
</evidence>
<evidence type="ECO:0000313" key="22">
    <source>
        <dbReference type="EMBL" id="PWA86603.1"/>
    </source>
</evidence>
<evidence type="ECO:0000256" key="3">
    <source>
        <dbReference type="ARBA" id="ARBA00022559"/>
    </source>
</evidence>
<evidence type="ECO:0000256" key="11">
    <source>
        <dbReference type="ARBA" id="ARBA00059171"/>
    </source>
</evidence>
<dbReference type="InterPro" id="IPR002016">
    <property type="entry name" value="Haem_peroxidase"/>
</dbReference>
<protein>
    <recommendedName>
        <fullName evidence="12">Basic peroxidase</fullName>
        <ecNumber evidence="2">1.11.1.7</ecNumber>
    </recommendedName>
    <alternativeName>
        <fullName evidence="14">ZePrx33.44</fullName>
    </alternativeName>
    <alternativeName>
        <fullName evidence="13">ZePrx34.70</fullName>
    </alternativeName>
</protein>
<dbReference type="CDD" id="cd00693">
    <property type="entry name" value="secretory_peroxidase"/>
    <property type="match status" value="1"/>
</dbReference>
<keyword evidence="23" id="KW-1185">Reference proteome</keyword>
<dbReference type="Gene3D" id="1.10.420.10">
    <property type="entry name" value="Peroxidase, domain 2"/>
    <property type="match status" value="1"/>
</dbReference>
<evidence type="ECO:0000256" key="5">
    <source>
        <dbReference type="ARBA" id="ARBA00022723"/>
    </source>
</evidence>
<dbReference type="PANTHER" id="PTHR31388">
    <property type="entry name" value="PEROXIDASE 72-RELATED"/>
    <property type="match status" value="1"/>
</dbReference>
<evidence type="ECO:0000256" key="17">
    <source>
        <dbReference type="PIRSR" id="PIRSR600823-3"/>
    </source>
</evidence>
<dbReference type="PROSITE" id="PS50873">
    <property type="entry name" value="PEROXIDASE_4"/>
    <property type="match status" value="1"/>
</dbReference>
<keyword evidence="5 17" id="KW-0479">Metal-binding</keyword>
<feature type="binding site" evidence="17">
    <location>
        <position position="307"/>
    </location>
    <ligand>
        <name>Ca(2+)</name>
        <dbReference type="ChEBI" id="CHEBI:29108"/>
        <label>1</label>
    </ligand>
</feature>
<evidence type="ECO:0000256" key="8">
    <source>
        <dbReference type="ARBA" id="ARBA00023004"/>
    </source>
</evidence>
<evidence type="ECO:0000256" key="18">
    <source>
        <dbReference type="PIRSR" id="PIRSR600823-4"/>
    </source>
</evidence>
<feature type="binding site" evidence="17">
    <location>
        <position position="416"/>
    </location>
    <ligand>
        <name>Ca(2+)</name>
        <dbReference type="ChEBI" id="CHEBI:29108"/>
        <label>2</label>
    </ligand>
</feature>
<comment type="cofactor">
    <cofactor evidence="17">
        <name>Ca(2+)</name>
        <dbReference type="ChEBI" id="CHEBI:29108"/>
    </cofactor>
    <text evidence="17">Binds 2 calcium ions per subunit.</text>
</comment>
<evidence type="ECO:0000256" key="15">
    <source>
        <dbReference type="PIRSR" id="PIRSR600823-1"/>
    </source>
</evidence>
<feature type="binding site" evidence="16">
    <location>
        <position position="396"/>
    </location>
    <ligand>
        <name>substrate</name>
    </ligand>
</feature>
<dbReference type="InterPro" id="IPR010255">
    <property type="entry name" value="Haem_peroxidase_sf"/>
</dbReference>
<name>A0A2U1PLF8_ARTAN</name>
<dbReference type="FunFam" id="1.10.520.10:FF:000009">
    <property type="entry name" value="Peroxidase"/>
    <property type="match status" value="1"/>
</dbReference>
<organism evidence="22 23">
    <name type="scientific">Artemisia annua</name>
    <name type="common">Sweet wormwood</name>
    <dbReference type="NCBI Taxonomy" id="35608"/>
    <lineage>
        <taxon>Eukaryota</taxon>
        <taxon>Viridiplantae</taxon>
        <taxon>Streptophyta</taxon>
        <taxon>Embryophyta</taxon>
        <taxon>Tracheophyta</taxon>
        <taxon>Spermatophyta</taxon>
        <taxon>Magnoliopsida</taxon>
        <taxon>eudicotyledons</taxon>
        <taxon>Gunneridae</taxon>
        <taxon>Pentapetalae</taxon>
        <taxon>asterids</taxon>
        <taxon>campanulids</taxon>
        <taxon>Asterales</taxon>
        <taxon>Asteraceae</taxon>
        <taxon>Asteroideae</taxon>
        <taxon>Anthemideae</taxon>
        <taxon>Artemisiinae</taxon>
        <taxon>Artemisia</taxon>
    </lineage>
</organism>
<evidence type="ECO:0000256" key="6">
    <source>
        <dbReference type="ARBA" id="ARBA00022837"/>
    </source>
</evidence>
<dbReference type="PRINTS" id="PR00461">
    <property type="entry name" value="PLPEROXIDASE"/>
</dbReference>
<feature type="disulfide bond" evidence="19">
    <location>
        <begin position="268"/>
        <end position="348"/>
    </location>
</feature>
<feature type="binding site" evidence="17">
    <location>
        <position position="321"/>
    </location>
    <ligand>
        <name>Ca(2+)</name>
        <dbReference type="ChEBI" id="CHEBI:29108"/>
        <label>1</label>
    </ligand>
</feature>
<dbReference type="GO" id="GO:0042744">
    <property type="term" value="P:hydrogen peroxide catabolic process"/>
    <property type="evidence" value="ECO:0007669"/>
    <property type="project" value="InterPro"/>
</dbReference>
<dbReference type="PROSITE" id="PS00436">
    <property type="entry name" value="PEROXIDASE_2"/>
    <property type="match status" value="1"/>
</dbReference>
<feature type="disulfide bond" evidence="19">
    <location>
        <begin position="354"/>
        <end position="549"/>
    </location>
</feature>
<keyword evidence="3 22" id="KW-0575">Peroxidase</keyword>
<sequence>MLGWVVFRLVESCNKGFYKGLSLADSGLNVSLLQFADDALFFGGWSRLNAKNLIHILKCFELASGLKVNITKSRLMGVGVSNVDIAVVASSLGCTHDSLPFTYPGLPVGRKMRGCKSWTEVINRFRERLSSWKAKSLLAGCRLTLIKSILGSLPMYYLSLFKAPAKDSNRGISWVKWKSILLDKDIGGLGVECLQAKNLGLLGKWKWRFLTEDKALWRIVIKEFYGEDGGFNSSLNRIASGALVVLSQTRPSLCYNEPLVLGYYEETCQLLEKIVRRQVAIAVYKEPRMAASLLRLHFHDCFVMGCDASVLLDDFEGVQSEKNAGPNLNSLRGFEVIDEIKYLVEEACPCTVSCADLLAIVARDAVALRGGPKWNVYLGRKDSMKASLDGANQLIPAPNSSLETLIANFRYQGSHTIGKAQCKSFRQRIYDYDDSEKNSYHHHRNDNEFQRVLKSICPKSGKDNALAPLDIATPLRFDNHYFQNIKQGLGLLISDNVLISEDIEGEIRDLVWEFASDEKKFFGMFADSLIKMGNIRVLTGQQGEIRKNCRFINT</sequence>
<keyword evidence="8 17" id="KW-0408">Iron</keyword>
<keyword evidence="6 17" id="KW-0106">Calcium</keyword>
<feature type="domain" description="Plant heme peroxidase family profile" evidence="21">
    <location>
        <begin position="258"/>
        <end position="553"/>
    </location>
</feature>
<feature type="binding site" evidence="17">
    <location>
        <position position="305"/>
    </location>
    <ligand>
        <name>Ca(2+)</name>
        <dbReference type="ChEBI" id="CHEBI:29108"/>
        <label>1</label>
    </ligand>
</feature>
<evidence type="ECO:0000256" key="12">
    <source>
        <dbReference type="ARBA" id="ARBA00068503"/>
    </source>
</evidence>
<dbReference type="SUPFAM" id="SSF48113">
    <property type="entry name" value="Heme-dependent peroxidases"/>
    <property type="match status" value="1"/>
</dbReference>